<dbReference type="Gene3D" id="3.30.70.270">
    <property type="match status" value="1"/>
</dbReference>
<dbReference type="InterPro" id="IPR043128">
    <property type="entry name" value="Rev_trsase/Diguanyl_cyclase"/>
</dbReference>
<name>A0AAW2JM02_9LAMI</name>
<gene>
    <name evidence="2" type="ORF">Sangu_2509400</name>
</gene>
<comment type="caution">
    <text evidence="2">The sequence shown here is derived from an EMBL/GenBank/DDBJ whole genome shotgun (WGS) entry which is preliminary data.</text>
</comment>
<dbReference type="AlphaFoldDB" id="A0AAW2JM02"/>
<evidence type="ECO:0000256" key="1">
    <source>
        <dbReference type="SAM" id="MobiDB-lite"/>
    </source>
</evidence>
<proteinExistence type="predicted"/>
<sequence length="129" mass="14780">MKMRIQSTRRAFPRINGNSKRNGGQPPQDQSYIGYEGTNNVNEVQRLTGRIATLSRFISKTTEKNLPFFKVLRKAKNFEWDARCQQVLEEPKKYLAGLPLLVKPIPRAPFIFISRPPPKLLTPSSIVKI</sequence>
<protein>
    <submittedName>
        <fullName evidence="2">Uncharacterized protein</fullName>
    </submittedName>
</protein>
<dbReference type="EMBL" id="JACGWK010000709">
    <property type="protein sequence ID" value="KAL0295393.1"/>
    <property type="molecule type" value="Genomic_DNA"/>
</dbReference>
<organism evidence="2">
    <name type="scientific">Sesamum angustifolium</name>
    <dbReference type="NCBI Taxonomy" id="2727405"/>
    <lineage>
        <taxon>Eukaryota</taxon>
        <taxon>Viridiplantae</taxon>
        <taxon>Streptophyta</taxon>
        <taxon>Embryophyta</taxon>
        <taxon>Tracheophyta</taxon>
        <taxon>Spermatophyta</taxon>
        <taxon>Magnoliopsida</taxon>
        <taxon>eudicotyledons</taxon>
        <taxon>Gunneridae</taxon>
        <taxon>Pentapetalae</taxon>
        <taxon>asterids</taxon>
        <taxon>lamiids</taxon>
        <taxon>Lamiales</taxon>
        <taxon>Pedaliaceae</taxon>
        <taxon>Sesamum</taxon>
    </lineage>
</organism>
<feature type="compositionally biased region" description="Polar residues" evidence="1">
    <location>
        <begin position="16"/>
        <end position="35"/>
    </location>
</feature>
<evidence type="ECO:0000313" key="2">
    <source>
        <dbReference type="EMBL" id="KAL0295393.1"/>
    </source>
</evidence>
<accession>A0AAW2JM02</accession>
<reference evidence="2" key="1">
    <citation type="submission" date="2020-06" db="EMBL/GenBank/DDBJ databases">
        <authorList>
            <person name="Li T."/>
            <person name="Hu X."/>
            <person name="Zhang T."/>
            <person name="Song X."/>
            <person name="Zhang H."/>
            <person name="Dai N."/>
            <person name="Sheng W."/>
            <person name="Hou X."/>
            <person name="Wei L."/>
        </authorList>
    </citation>
    <scope>NUCLEOTIDE SEQUENCE</scope>
    <source>
        <strain evidence="2">G01</strain>
        <tissue evidence="2">Leaf</tissue>
    </source>
</reference>
<dbReference type="SUPFAM" id="SSF56672">
    <property type="entry name" value="DNA/RNA polymerases"/>
    <property type="match status" value="1"/>
</dbReference>
<dbReference type="InterPro" id="IPR043502">
    <property type="entry name" value="DNA/RNA_pol_sf"/>
</dbReference>
<feature type="region of interest" description="Disordered" evidence="1">
    <location>
        <begin position="1"/>
        <end position="35"/>
    </location>
</feature>
<reference evidence="2" key="2">
    <citation type="journal article" date="2024" name="Plant">
        <title>Genomic evolution and insights into agronomic trait innovations of Sesamum species.</title>
        <authorList>
            <person name="Miao H."/>
            <person name="Wang L."/>
            <person name="Qu L."/>
            <person name="Liu H."/>
            <person name="Sun Y."/>
            <person name="Le M."/>
            <person name="Wang Q."/>
            <person name="Wei S."/>
            <person name="Zheng Y."/>
            <person name="Lin W."/>
            <person name="Duan Y."/>
            <person name="Cao H."/>
            <person name="Xiong S."/>
            <person name="Wang X."/>
            <person name="Wei L."/>
            <person name="Li C."/>
            <person name="Ma Q."/>
            <person name="Ju M."/>
            <person name="Zhao R."/>
            <person name="Li G."/>
            <person name="Mu C."/>
            <person name="Tian Q."/>
            <person name="Mei H."/>
            <person name="Zhang T."/>
            <person name="Gao T."/>
            <person name="Zhang H."/>
        </authorList>
    </citation>
    <scope>NUCLEOTIDE SEQUENCE</scope>
    <source>
        <strain evidence="2">G01</strain>
    </source>
</reference>